<dbReference type="RefSeq" id="WP_187966162.1">
    <property type="nucleotide sequence ID" value="NZ_JACVDC010000043.1"/>
</dbReference>
<keyword evidence="4" id="KW-1185">Reference proteome</keyword>
<organism evidence="3 4">
    <name type="scientific">Sinomicrobium weinanense</name>
    <dbReference type="NCBI Taxonomy" id="2842200"/>
    <lineage>
        <taxon>Bacteria</taxon>
        <taxon>Pseudomonadati</taxon>
        <taxon>Bacteroidota</taxon>
        <taxon>Flavobacteriia</taxon>
        <taxon>Flavobacteriales</taxon>
        <taxon>Flavobacteriaceae</taxon>
        <taxon>Sinomicrobium</taxon>
    </lineage>
</organism>
<evidence type="ECO:0000313" key="4">
    <source>
        <dbReference type="Proteomes" id="UP000653730"/>
    </source>
</evidence>
<dbReference type="Proteomes" id="UP000653730">
    <property type="component" value="Unassembled WGS sequence"/>
</dbReference>
<name>A0A926JTH9_9FLAO</name>
<protein>
    <submittedName>
        <fullName evidence="3">ORF6N domain-containing protein</fullName>
    </submittedName>
</protein>
<dbReference type="Pfam" id="PF10543">
    <property type="entry name" value="ORF6N"/>
    <property type="match status" value="1"/>
</dbReference>
<dbReference type="InterPro" id="IPR018873">
    <property type="entry name" value="KilA-N_DNA-bd_domain"/>
</dbReference>
<keyword evidence="1" id="KW-0175">Coiled coil</keyword>
<sequence>MHLQTIQDRIYDIRGQKVMLDFDLARLYETETRTLKQAVRRNIDRFPDDFMFELTQEEYNSLRSQVVTLKNTGRGKHSKYLPFAFTEQGVAMLSSVLSSSKAIEINIQIVRAFVFLRQYALSHKDITDKLQELESKYDQQFKDVYEAINYLLEKDHRETTQKERQRIGYKRA</sequence>
<gene>
    <name evidence="3" type="ORF">IBL28_13680</name>
</gene>
<dbReference type="EMBL" id="JACVDC010000043">
    <property type="protein sequence ID" value="MBC9797024.1"/>
    <property type="molecule type" value="Genomic_DNA"/>
</dbReference>
<reference evidence="3 4" key="1">
    <citation type="submission" date="2020-09" db="EMBL/GenBank/DDBJ databases">
        <title>Sinomicrobium weinanense sp. nov., a halophilic bacteria isolated from saline-alkali soil.</title>
        <authorList>
            <person name="Wu P."/>
            <person name="Ren H."/>
            <person name="Mei Y."/>
            <person name="Liang Y."/>
            <person name="Chen Z."/>
        </authorList>
    </citation>
    <scope>NUCLEOTIDE SEQUENCE [LARGE SCALE GENOMIC DNA]</scope>
    <source>
        <strain evidence="3 4">FJxs</strain>
    </source>
</reference>
<evidence type="ECO:0000256" key="1">
    <source>
        <dbReference type="SAM" id="Coils"/>
    </source>
</evidence>
<feature type="coiled-coil region" evidence="1">
    <location>
        <begin position="116"/>
        <end position="143"/>
    </location>
</feature>
<accession>A0A926JTH9</accession>
<proteinExistence type="predicted"/>
<evidence type="ECO:0000259" key="2">
    <source>
        <dbReference type="Pfam" id="PF10543"/>
    </source>
</evidence>
<feature type="domain" description="KilA-N DNA-binding" evidence="2">
    <location>
        <begin position="9"/>
        <end position="96"/>
    </location>
</feature>
<comment type="caution">
    <text evidence="3">The sequence shown here is derived from an EMBL/GenBank/DDBJ whole genome shotgun (WGS) entry which is preliminary data.</text>
</comment>
<evidence type="ECO:0000313" key="3">
    <source>
        <dbReference type="EMBL" id="MBC9797024.1"/>
    </source>
</evidence>
<dbReference type="AlphaFoldDB" id="A0A926JTH9"/>